<reference evidence="2" key="1">
    <citation type="submission" date="2022-08" db="EMBL/GenBank/DDBJ databases">
        <authorList>
            <consortium name="DOE Joint Genome Institute"/>
            <person name="Min B."/>
            <person name="Riley R."/>
            <person name="Sierra-Patev S."/>
            <person name="Naranjo-Ortiz M."/>
            <person name="Looney B."/>
            <person name="Konkel Z."/>
            <person name="Slot J.C."/>
            <person name="Sakamoto Y."/>
            <person name="Steenwyk J.L."/>
            <person name="Rokas A."/>
            <person name="Carro J."/>
            <person name="Camarero S."/>
            <person name="Ferreira P."/>
            <person name="Molpeceres G."/>
            <person name="Ruiz-Duenas F.J."/>
            <person name="Serrano A."/>
            <person name="Henrissat B."/>
            <person name="Drula E."/>
            <person name="Hughes K.W."/>
            <person name="Mata J.L."/>
            <person name="Ishikawa N.K."/>
            <person name="Vargas-Isla R."/>
            <person name="Ushijima S."/>
            <person name="Smith C.A."/>
            <person name="Ahrendt S."/>
            <person name="Andreopoulos W."/>
            <person name="He G."/>
            <person name="Labutti K."/>
            <person name="Lipzen A."/>
            <person name="Ng V."/>
            <person name="Sandor L."/>
            <person name="Barry K."/>
            <person name="Martinez A.T."/>
            <person name="Xiao Y."/>
            <person name="Gibbons J.G."/>
            <person name="Terashima K."/>
            <person name="Hibbett D.S."/>
            <person name="Grigoriev I.V."/>
        </authorList>
    </citation>
    <scope>NUCLEOTIDE SEQUENCE</scope>
    <source>
        <strain evidence="2">TFB7829</strain>
    </source>
</reference>
<comment type="caution">
    <text evidence="2">The sequence shown here is derived from an EMBL/GenBank/DDBJ whole genome shotgun (WGS) entry which is preliminary data.</text>
</comment>
<accession>A0AA38UM46</accession>
<proteinExistence type="predicted"/>
<organism evidence="2 3">
    <name type="scientific">Lentinula detonsa</name>
    <dbReference type="NCBI Taxonomy" id="2804962"/>
    <lineage>
        <taxon>Eukaryota</taxon>
        <taxon>Fungi</taxon>
        <taxon>Dikarya</taxon>
        <taxon>Basidiomycota</taxon>
        <taxon>Agaricomycotina</taxon>
        <taxon>Agaricomycetes</taxon>
        <taxon>Agaricomycetidae</taxon>
        <taxon>Agaricales</taxon>
        <taxon>Marasmiineae</taxon>
        <taxon>Omphalotaceae</taxon>
        <taxon>Lentinula</taxon>
    </lineage>
</organism>
<evidence type="ECO:0000313" key="2">
    <source>
        <dbReference type="EMBL" id="KAJ3979075.1"/>
    </source>
</evidence>
<dbReference type="Proteomes" id="UP001163850">
    <property type="component" value="Unassembled WGS sequence"/>
</dbReference>
<dbReference type="EMBL" id="MU802507">
    <property type="protein sequence ID" value="KAJ3979075.1"/>
    <property type="molecule type" value="Genomic_DNA"/>
</dbReference>
<feature type="signal peptide" evidence="1">
    <location>
        <begin position="1"/>
        <end position="19"/>
    </location>
</feature>
<sequence length="113" mass="12768">MHLNPTYLLFALLSPVAYAAPTTAGISNLSSRGQLLVSTDVNEQTHNSKPEFLLISPRKFTSIFLAIRFVHTHHSIRMTMNTSSPDLRLYSSIGSVVWSCSNFQRRGRRYRAI</sequence>
<protein>
    <submittedName>
        <fullName evidence="2">Uncharacterized protein</fullName>
    </submittedName>
</protein>
<dbReference type="AlphaFoldDB" id="A0AA38UM46"/>
<evidence type="ECO:0000313" key="3">
    <source>
        <dbReference type="Proteomes" id="UP001163850"/>
    </source>
</evidence>
<name>A0AA38UM46_9AGAR</name>
<gene>
    <name evidence="2" type="ORF">F5890DRAFT_1073522</name>
</gene>
<evidence type="ECO:0000256" key="1">
    <source>
        <dbReference type="SAM" id="SignalP"/>
    </source>
</evidence>
<feature type="chain" id="PRO_5041282353" evidence="1">
    <location>
        <begin position="20"/>
        <end position="113"/>
    </location>
</feature>
<keyword evidence="1" id="KW-0732">Signal</keyword>